<accession>A0A8T4KST1</accession>
<proteinExistence type="predicted"/>
<feature type="transmembrane region" description="Helical" evidence="1">
    <location>
        <begin position="7"/>
        <end position="28"/>
    </location>
</feature>
<keyword evidence="1" id="KW-0812">Transmembrane</keyword>
<dbReference type="Proteomes" id="UP000680185">
    <property type="component" value="Unassembled WGS sequence"/>
</dbReference>
<keyword evidence="1" id="KW-1133">Transmembrane helix</keyword>
<dbReference type="EMBL" id="JAGVWB010000012">
    <property type="protein sequence ID" value="MBS3058158.1"/>
    <property type="molecule type" value="Genomic_DNA"/>
</dbReference>
<keyword evidence="1" id="KW-0472">Membrane</keyword>
<evidence type="ECO:0000313" key="2">
    <source>
        <dbReference type="EMBL" id="MBS3058158.1"/>
    </source>
</evidence>
<comment type="caution">
    <text evidence="2">The sequence shown here is derived from an EMBL/GenBank/DDBJ whole genome shotgun (WGS) entry which is preliminary data.</text>
</comment>
<reference evidence="2" key="2">
    <citation type="submission" date="2021-05" db="EMBL/GenBank/DDBJ databases">
        <title>Protein family content uncovers lineage relationships and bacterial pathway maintenance mechanisms in DPANN archaea.</title>
        <authorList>
            <person name="Castelle C.J."/>
            <person name="Meheust R."/>
            <person name="Jaffe A.L."/>
            <person name="Seitz K."/>
            <person name="Gong X."/>
            <person name="Baker B.J."/>
            <person name="Banfield J.F."/>
        </authorList>
    </citation>
    <scope>NUCLEOTIDE SEQUENCE</scope>
    <source>
        <strain evidence="2">RIFCSPLOWO2_01_FULL_43_13</strain>
    </source>
</reference>
<reference evidence="2" key="1">
    <citation type="submission" date="2021-03" db="EMBL/GenBank/DDBJ databases">
        <authorList>
            <person name="Jaffe A."/>
        </authorList>
    </citation>
    <scope>NUCLEOTIDE SEQUENCE</scope>
    <source>
        <strain evidence="2">RIFCSPLOWO2_01_FULL_43_13</strain>
    </source>
</reference>
<evidence type="ECO:0000256" key="1">
    <source>
        <dbReference type="SAM" id="Phobius"/>
    </source>
</evidence>
<name>A0A8T4KST1_9ARCH</name>
<protein>
    <submittedName>
        <fullName evidence="2">Uncharacterized protein</fullName>
    </submittedName>
</protein>
<dbReference type="AlphaFoldDB" id="A0A8T4KST1"/>
<sequence>MKHEKEFFLKIIAAVALIAVAALVYGTLAIQSADARLDTQGIILKSLNAGGSQQGQAQAELAEISTIIIQDSSKPELISLQPLVEQLKTLQGAEVISEKSLEKDSAEAIELITKYNIDKLPAVLVQGETAKVETLAQNWSRLGSVEDDNTMVFRNVPPIYLELSTGNLRGEARAIYIAVPDKNEVFLASLYKQILANAFGIQLVDEKTIDYNSSAGEALLAKYSINALPTILLSGDLQAYTGFQEAWLQAGSIENDGNFIFRNLGLLQGLKYYDLNKGEVVEAVAPAQAQ</sequence>
<gene>
    <name evidence="2" type="ORF">J4478_02035</name>
</gene>
<evidence type="ECO:0000313" key="3">
    <source>
        <dbReference type="Proteomes" id="UP000680185"/>
    </source>
</evidence>
<organism evidence="2 3">
    <name type="scientific">Candidatus Iainarchaeum sp</name>
    <dbReference type="NCBI Taxonomy" id="3101447"/>
    <lineage>
        <taxon>Archaea</taxon>
        <taxon>Candidatus Iainarchaeota</taxon>
        <taxon>Candidatus Iainarchaeia</taxon>
        <taxon>Candidatus Iainarchaeales</taxon>
        <taxon>Candidatus Iainarchaeaceae</taxon>
        <taxon>Candidatus Iainarchaeum</taxon>
    </lineage>
</organism>